<gene>
    <name evidence="1" type="ORF">AVEN_34569_1</name>
</gene>
<reference evidence="1 2" key="1">
    <citation type="journal article" date="2019" name="Sci. Rep.">
        <title>Orb-weaving spider Araneus ventricosus genome elucidates the spidroin gene catalogue.</title>
        <authorList>
            <person name="Kono N."/>
            <person name="Nakamura H."/>
            <person name="Ohtoshi R."/>
            <person name="Moran D.A.P."/>
            <person name="Shinohara A."/>
            <person name="Yoshida Y."/>
            <person name="Fujiwara M."/>
            <person name="Mori M."/>
            <person name="Tomita M."/>
            <person name="Arakawa K."/>
        </authorList>
    </citation>
    <scope>NUCLEOTIDE SEQUENCE [LARGE SCALE GENOMIC DNA]</scope>
</reference>
<dbReference type="EMBL" id="BGPR01000043">
    <property type="protein sequence ID" value="GBL85369.1"/>
    <property type="molecule type" value="Genomic_DNA"/>
</dbReference>
<evidence type="ECO:0000313" key="2">
    <source>
        <dbReference type="Proteomes" id="UP000499080"/>
    </source>
</evidence>
<name>A0A4Y2B1P3_ARAVE</name>
<keyword evidence="2" id="KW-1185">Reference proteome</keyword>
<dbReference type="Proteomes" id="UP000499080">
    <property type="component" value="Unassembled WGS sequence"/>
</dbReference>
<evidence type="ECO:0000313" key="1">
    <source>
        <dbReference type="EMBL" id="GBL85369.1"/>
    </source>
</evidence>
<proteinExistence type="predicted"/>
<organism evidence="1 2">
    <name type="scientific">Araneus ventricosus</name>
    <name type="common">Orbweaver spider</name>
    <name type="synonym">Epeira ventricosa</name>
    <dbReference type="NCBI Taxonomy" id="182803"/>
    <lineage>
        <taxon>Eukaryota</taxon>
        <taxon>Metazoa</taxon>
        <taxon>Ecdysozoa</taxon>
        <taxon>Arthropoda</taxon>
        <taxon>Chelicerata</taxon>
        <taxon>Arachnida</taxon>
        <taxon>Araneae</taxon>
        <taxon>Araneomorphae</taxon>
        <taxon>Entelegynae</taxon>
        <taxon>Araneoidea</taxon>
        <taxon>Araneidae</taxon>
        <taxon>Araneus</taxon>
    </lineage>
</organism>
<accession>A0A4Y2B1P3</accession>
<sequence>MRVSQRHMRSKFVSFERNALSANYVKPPLVDCFSRGSLVIRSWLRVCRGLDSKPDSTEDPGVEFVDKKPPAVVVWKFGDRVPVQVSSSSSDRISKLRG</sequence>
<dbReference type="AlphaFoldDB" id="A0A4Y2B1P3"/>
<protein>
    <submittedName>
        <fullName evidence="1">Uncharacterized protein</fullName>
    </submittedName>
</protein>
<comment type="caution">
    <text evidence="1">The sequence shown here is derived from an EMBL/GenBank/DDBJ whole genome shotgun (WGS) entry which is preliminary data.</text>
</comment>